<evidence type="ECO:0000256" key="3">
    <source>
        <dbReference type="ARBA" id="ARBA00022475"/>
    </source>
</evidence>
<keyword evidence="2" id="KW-0813">Transport</keyword>
<dbReference type="PANTHER" id="PTHR43266">
    <property type="entry name" value="MACROLIDE-EFFLUX PROTEIN"/>
    <property type="match status" value="1"/>
</dbReference>
<feature type="transmembrane region" description="Helical" evidence="7">
    <location>
        <begin position="367"/>
        <end position="386"/>
    </location>
</feature>
<dbReference type="AlphaFoldDB" id="A0A433SEC4"/>
<dbReference type="InterPro" id="IPR011701">
    <property type="entry name" value="MFS"/>
</dbReference>
<dbReference type="GO" id="GO:0022857">
    <property type="term" value="F:transmembrane transporter activity"/>
    <property type="evidence" value="ECO:0007669"/>
    <property type="project" value="InterPro"/>
</dbReference>
<evidence type="ECO:0000256" key="7">
    <source>
        <dbReference type="SAM" id="Phobius"/>
    </source>
</evidence>
<evidence type="ECO:0000313" key="8">
    <source>
        <dbReference type="EMBL" id="RUS67082.1"/>
    </source>
</evidence>
<evidence type="ECO:0000256" key="1">
    <source>
        <dbReference type="ARBA" id="ARBA00004651"/>
    </source>
</evidence>
<feature type="transmembrane region" description="Helical" evidence="7">
    <location>
        <begin position="42"/>
        <end position="62"/>
    </location>
</feature>
<feature type="transmembrane region" description="Helical" evidence="7">
    <location>
        <begin position="6"/>
        <end position="30"/>
    </location>
</feature>
<feature type="transmembrane region" description="Helical" evidence="7">
    <location>
        <begin position="392"/>
        <end position="411"/>
    </location>
</feature>
<evidence type="ECO:0000256" key="2">
    <source>
        <dbReference type="ARBA" id="ARBA00022448"/>
    </source>
</evidence>
<dbReference type="SUPFAM" id="SSF103473">
    <property type="entry name" value="MFS general substrate transporter"/>
    <property type="match status" value="1"/>
</dbReference>
<feature type="transmembrane region" description="Helical" evidence="7">
    <location>
        <begin position="286"/>
        <end position="307"/>
    </location>
</feature>
<protein>
    <submittedName>
        <fullName evidence="8">Lysophospholipid transporter LplT</fullName>
    </submittedName>
</protein>
<reference evidence="8 9" key="1">
    <citation type="submission" date="2018-01" db="EMBL/GenBank/DDBJ databases">
        <title>Saezia sanguinis gen. nov., sp. nov., in the order Burkholderiales isolated from human blood.</title>
        <authorList>
            <person name="Medina-Pascual M.J."/>
            <person name="Valdezate S."/>
            <person name="Monzon S."/>
            <person name="Cuesta I."/>
            <person name="Carrasco G."/>
            <person name="Villalon P."/>
            <person name="Saez-Nieto J.A."/>
        </authorList>
    </citation>
    <scope>NUCLEOTIDE SEQUENCE [LARGE SCALE GENOMIC DNA]</scope>
    <source>
        <strain evidence="8 9">CNM695-12</strain>
    </source>
</reference>
<feature type="transmembrane region" description="Helical" evidence="7">
    <location>
        <begin position="168"/>
        <end position="189"/>
    </location>
</feature>
<evidence type="ECO:0000256" key="4">
    <source>
        <dbReference type="ARBA" id="ARBA00022692"/>
    </source>
</evidence>
<keyword evidence="5 7" id="KW-1133">Transmembrane helix</keyword>
<organism evidence="8 9">
    <name type="scientific">Saezia sanguinis</name>
    <dbReference type="NCBI Taxonomy" id="1965230"/>
    <lineage>
        <taxon>Bacteria</taxon>
        <taxon>Pseudomonadati</taxon>
        <taxon>Pseudomonadota</taxon>
        <taxon>Betaproteobacteria</taxon>
        <taxon>Burkholderiales</taxon>
        <taxon>Saeziaceae</taxon>
        <taxon>Saezia</taxon>
    </lineage>
</organism>
<dbReference type="Pfam" id="PF07690">
    <property type="entry name" value="MFS_1"/>
    <property type="match status" value="1"/>
</dbReference>
<evidence type="ECO:0000256" key="5">
    <source>
        <dbReference type="ARBA" id="ARBA00022989"/>
    </source>
</evidence>
<feature type="transmembrane region" description="Helical" evidence="7">
    <location>
        <begin position="82"/>
        <end position="106"/>
    </location>
</feature>
<dbReference type="InterPro" id="IPR036259">
    <property type="entry name" value="MFS_trans_sf"/>
</dbReference>
<dbReference type="Proteomes" id="UP000286947">
    <property type="component" value="Unassembled WGS sequence"/>
</dbReference>
<keyword evidence="9" id="KW-1185">Reference proteome</keyword>
<name>A0A433SEC4_9BURK</name>
<keyword evidence="6 7" id="KW-0472">Membrane</keyword>
<keyword evidence="4 7" id="KW-0812">Transmembrane</keyword>
<gene>
    <name evidence="8" type="primary">lplT</name>
    <name evidence="8" type="ORF">CUZ56_01021</name>
</gene>
<dbReference type="NCBIfam" id="NF008397">
    <property type="entry name" value="PRK11195.1"/>
    <property type="match status" value="1"/>
</dbReference>
<feature type="transmembrane region" description="Helical" evidence="7">
    <location>
        <begin position="319"/>
        <end position="346"/>
    </location>
</feature>
<feature type="transmembrane region" description="Helical" evidence="7">
    <location>
        <begin position="260"/>
        <end position="279"/>
    </location>
</feature>
<feature type="transmembrane region" description="Helical" evidence="7">
    <location>
        <begin position="225"/>
        <end position="248"/>
    </location>
</feature>
<comment type="caution">
    <text evidence="8">The sequence shown here is derived from an EMBL/GenBank/DDBJ whole genome shotgun (WGS) entry which is preliminary data.</text>
</comment>
<dbReference type="PANTHER" id="PTHR43266:SF2">
    <property type="entry name" value="MAJOR FACILITATOR SUPERFAMILY (MFS) PROFILE DOMAIN-CONTAINING PROTEIN"/>
    <property type="match status" value="1"/>
</dbReference>
<dbReference type="EMBL" id="PQSP01000002">
    <property type="protein sequence ID" value="RUS67082.1"/>
    <property type="molecule type" value="Genomic_DNA"/>
</dbReference>
<evidence type="ECO:0000256" key="6">
    <source>
        <dbReference type="ARBA" id="ARBA00023136"/>
    </source>
</evidence>
<accession>A0A433SEC4</accession>
<dbReference type="OrthoDB" id="9803968at2"/>
<dbReference type="Gene3D" id="1.20.1250.20">
    <property type="entry name" value="MFS general substrate transporter like domains"/>
    <property type="match status" value="1"/>
</dbReference>
<proteinExistence type="predicted"/>
<sequence>MKKGFYWIISTQFLSSFADNALLIVAIALLQELSAPDWATPMLKFTFTISYVLLAAFVATFADSRPKGRVMFVTNLIKMVGLLTMLFWVHPLLAYGIVGIGAAAYSPAKYGILTELLPAEKLVVANGWIEGTTVSSIILGMGVGGFLVSPTMSEFLLGLHLPGAKTAAQSALWVVLCIYLLATLCNLRIPDTGARYKKPVWRVGPMLMNFSRSVRVLWSDKLGQISLAITTLFWGAGATLQFIVLKWAETALGLPLHDSSWLLGVVAIGIAAGAILAAATVPLKKALNVMGLGVVMGLMCVVLAFYNMDAIPEVSIVGIPLYLVIAALFLMVIGGLAGFFMVPMNALLQHRGHVRLSAGHSIAVQNFNENIGILVMLAMYALLIMLGLSTRVIIILFGIFMMGAIYAVILWNKANMREKDWTQLIGEEKHY</sequence>
<evidence type="ECO:0000313" key="9">
    <source>
        <dbReference type="Proteomes" id="UP000286947"/>
    </source>
</evidence>
<comment type="subcellular location">
    <subcellularLocation>
        <location evidence="1">Cell membrane</location>
        <topology evidence="1">Multi-pass membrane protein</topology>
    </subcellularLocation>
</comment>
<dbReference type="RefSeq" id="WP_126978862.1">
    <property type="nucleotide sequence ID" value="NZ_PQSP01000002.1"/>
</dbReference>
<keyword evidence="3" id="KW-1003">Cell membrane</keyword>
<dbReference type="GO" id="GO:0005886">
    <property type="term" value="C:plasma membrane"/>
    <property type="evidence" value="ECO:0007669"/>
    <property type="project" value="UniProtKB-SubCell"/>
</dbReference>